<sequence>MYYKEIYILVYFAANIFEHLYMQEKLTVIYIISDRRSGSTLLENMLSKSREILSVGELAMLKGHIYKEGPGELWNWNCSCGKPVMQCEFWSKVLKGIYDDNFETKITWQYKSVQLLLSSFTSINSKSTLQKLINTKRNKQTVQVLNEVYKALGNISDKKFIVDSSKDPIQALAITKCVDINVKLIWLTRDLRAITFSKLKRWKQNKRSDKKPLETLIDSFRYKKVCNAVIKNVGEKNTIKISYEALAEKPQQQLDNICAKFGLADYQAPEYMELNNDHTIAGTPGRFEKKVIAADNSWKDFYKQHAMLNALGKVFNAL</sequence>
<dbReference type="GO" id="GO:0016740">
    <property type="term" value="F:transferase activity"/>
    <property type="evidence" value="ECO:0007669"/>
    <property type="project" value="UniProtKB-KW"/>
</dbReference>
<dbReference type="Gene3D" id="3.40.50.300">
    <property type="entry name" value="P-loop containing nucleotide triphosphate hydrolases"/>
    <property type="match status" value="1"/>
</dbReference>
<name>A0A1I5UUA3_9BACT</name>
<protein>
    <submittedName>
        <fullName evidence="1">Sulfotransferase family protein</fullName>
    </submittedName>
</protein>
<dbReference type="AlphaFoldDB" id="A0A1I5UUA3"/>
<dbReference type="InterPro" id="IPR027417">
    <property type="entry name" value="P-loop_NTPase"/>
</dbReference>
<keyword evidence="1" id="KW-0808">Transferase</keyword>
<keyword evidence="2" id="KW-1185">Reference proteome</keyword>
<evidence type="ECO:0000313" key="1">
    <source>
        <dbReference type="EMBL" id="SFP98894.1"/>
    </source>
</evidence>
<dbReference type="SUPFAM" id="SSF52540">
    <property type="entry name" value="P-loop containing nucleoside triphosphate hydrolases"/>
    <property type="match status" value="1"/>
</dbReference>
<dbReference type="Pfam" id="PF13469">
    <property type="entry name" value="Sulfotransfer_3"/>
    <property type="match status" value="1"/>
</dbReference>
<dbReference type="OrthoDB" id="663914at2"/>
<reference evidence="1 2" key="1">
    <citation type="submission" date="2016-10" db="EMBL/GenBank/DDBJ databases">
        <authorList>
            <person name="de Groot N.N."/>
        </authorList>
    </citation>
    <scope>NUCLEOTIDE SEQUENCE [LARGE SCALE GENOMIC DNA]</scope>
    <source>
        <strain evidence="1 2">DSM 28286</strain>
    </source>
</reference>
<evidence type="ECO:0000313" key="2">
    <source>
        <dbReference type="Proteomes" id="UP000199031"/>
    </source>
</evidence>
<gene>
    <name evidence="1" type="ORF">SAMN05444277_10446</name>
</gene>
<dbReference type="EMBL" id="FOXQ01000004">
    <property type="protein sequence ID" value="SFP98894.1"/>
    <property type="molecule type" value="Genomic_DNA"/>
</dbReference>
<dbReference type="STRING" id="1465490.SAMN05444277_10446"/>
<dbReference type="Proteomes" id="UP000199031">
    <property type="component" value="Unassembled WGS sequence"/>
</dbReference>
<accession>A0A1I5UUA3</accession>
<proteinExistence type="predicted"/>
<organism evidence="1 2">
    <name type="scientific">Parafilimonas terrae</name>
    <dbReference type="NCBI Taxonomy" id="1465490"/>
    <lineage>
        <taxon>Bacteria</taxon>
        <taxon>Pseudomonadati</taxon>
        <taxon>Bacteroidota</taxon>
        <taxon>Chitinophagia</taxon>
        <taxon>Chitinophagales</taxon>
        <taxon>Chitinophagaceae</taxon>
        <taxon>Parafilimonas</taxon>
    </lineage>
</organism>